<keyword evidence="9" id="KW-1185">Reference proteome</keyword>
<proteinExistence type="predicted"/>
<comment type="subcellular location">
    <subcellularLocation>
        <location evidence="1">Membrane</location>
        <topology evidence="1">Multi-pass membrane protein</topology>
    </subcellularLocation>
</comment>
<dbReference type="InterPro" id="IPR011701">
    <property type="entry name" value="MFS"/>
</dbReference>
<evidence type="ECO:0000256" key="2">
    <source>
        <dbReference type="ARBA" id="ARBA00022448"/>
    </source>
</evidence>
<organism evidence="8 9">
    <name type="scientific">Papaver nudicaule</name>
    <name type="common">Iceland poppy</name>
    <dbReference type="NCBI Taxonomy" id="74823"/>
    <lineage>
        <taxon>Eukaryota</taxon>
        <taxon>Viridiplantae</taxon>
        <taxon>Streptophyta</taxon>
        <taxon>Embryophyta</taxon>
        <taxon>Tracheophyta</taxon>
        <taxon>Spermatophyta</taxon>
        <taxon>Magnoliopsida</taxon>
        <taxon>Ranunculales</taxon>
        <taxon>Papaveraceae</taxon>
        <taxon>Papaveroideae</taxon>
        <taxon>Papaver</taxon>
    </lineage>
</organism>
<feature type="transmembrane region" description="Helical" evidence="6">
    <location>
        <begin position="347"/>
        <end position="369"/>
    </location>
</feature>
<dbReference type="CDD" id="cd17330">
    <property type="entry name" value="MFS_SLC46_TetA_like"/>
    <property type="match status" value="1"/>
</dbReference>
<dbReference type="Gene3D" id="1.20.1250.20">
    <property type="entry name" value="MFS general substrate transporter like domains"/>
    <property type="match status" value="1"/>
</dbReference>
<evidence type="ECO:0000256" key="5">
    <source>
        <dbReference type="ARBA" id="ARBA00023136"/>
    </source>
</evidence>
<keyword evidence="2" id="KW-0813">Transport</keyword>
<dbReference type="PANTHER" id="PTHR23504:SF15">
    <property type="entry name" value="MAJOR FACILITATOR SUPERFAMILY (MFS) PROFILE DOMAIN-CONTAINING PROTEIN"/>
    <property type="match status" value="1"/>
</dbReference>
<dbReference type="SUPFAM" id="SSF103473">
    <property type="entry name" value="MFS general substrate transporter"/>
    <property type="match status" value="1"/>
</dbReference>
<feature type="transmembrane region" description="Helical" evidence="6">
    <location>
        <begin position="319"/>
        <end position="341"/>
    </location>
</feature>
<dbReference type="PROSITE" id="PS50850">
    <property type="entry name" value="MFS"/>
    <property type="match status" value="1"/>
</dbReference>
<dbReference type="PANTHER" id="PTHR23504">
    <property type="entry name" value="MAJOR FACILITATOR SUPERFAMILY DOMAIN-CONTAINING PROTEIN 10"/>
    <property type="match status" value="1"/>
</dbReference>
<keyword evidence="5 6" id="KW-0472">Membrane</keyword>
<comment type="caution">
    <text evidence="8">The sequence shown here is derived from an EMBL/GenBank/DDBJ whole genome shotgun (WGS) entry which is preliminary data.</text>
</comment>
<protein>
    <recommendedName>
        <fullName evidence="7">Major facilitator superfamily (MFS) profile domain-containing protein</fullName>
    </recommendedName>
</protein>
<keyword evidence="3 6" id="KW-0812">Transmembrane</keyword>
<feature type="transmembrane region" description="Helical" evidence="6">
    <location>
        <begin position="424"/>
        <end position="445"/>
    </location>
</feature>
<feature type="transmembrane region" description="Helical" evidence="6">
    <location>
        <begin position="214"/>
        <end position="235"/>
    </location>
</feature>
<dbReference type="InterPro" id="IPR036259">
    <property type="entry name" value="MFS_trans_sf"/>
</dbReference>
<evidence type="ECO:0000313" key="8">
    <source>
        <dbReference type="EMBL" id="MCL7031832.1"/>
    </source>
</evidence>
<gene>
    <name evidence="8" type="ORF">MKW94_001508</name>
</gene>
<evidence type="ECO:0000256" key="4">
    <source>
        <dbReference type="ARBA" id="ARBA00022989"/>
    </source>
</evidence>
<name>A0AA41V4P9_PAPNU</name>
<dbReference type="GO" id="GO:0016020">
    <property type="term" value="C:membrane"/>
    <property type="evidence" value="ECO:0007669"/>
    <property type="project" value="UniProtKB-SubCell"/>
</dbReference>
<dbReference type="Pfam" id="PF07690">
    <property type="entry name" value="MFS_1"/>
    <property type="match status" value="1"/>
</dbReference>
<evidence type="ECO:0000256" key="6">
    <source>
        <dbReference type="SAM" id="Phobius"/>
    </source>
</evidence>
<evidence type="ECO:0000256" key="1">
    <source>
        <dbReference type="ARBA" id="ARBA00004141"/>
    </source>
</evidence>
<evidence type="ECO:0000259" key="7">
    <source>
        <dbReference type="PROSITE" id="PS50850"/>
    </source>
</evidence>
<feature type="transmembrane region" description="Helical" evidence="6">
    <location>
        <begin position="113"/>
        <end position="130"/>
    </location>
</feature>
<dbReference type="AlphaFoldDB" id="A0AA41V4P9"/>
<feature type="transmembrane region" description="Helical" evidence="6">
    <location>
        <begin position="79"/>
        <end position="101"/>
    </location>
</feature>
<evidence type="ECO:0000256" key="3">
    <source>
        <dbReference type="ARBA" id="ARBA00022692"/>
    </source>
</evidence>
<feature type="transmembrane region" description="Helical" evidence="6">
    <location>
        <begin position="170"/>
        <end position="193"/>
    </location>
</feature>
<feature type="transmembrane region" description="Helical" evidence="6">
    <location>
        <begin position="285"/>
        <end position="307"/>
    </location>
</feature>
<feature type="domain" description="Major facilitator superfamily (MFS) profile" evidence="7">
    <location>
        <begin position="41"/>
        <end position="481"/>
    </location>
</feature>
<keyword evidence="4 6" id="KW-1133">Transmembrane helix</keyword>
<feature type="transmembrane region" description="Helical" evidence="6">
    <location>
        <begin position="41"/>
        <end position="67"/>
    </location>
</feature>
<reference evidence="8" key="1">
    <citation type="submission" date="2022-03" db="EMBL/GenBank/DDBJ databases">
        <title>A functionally conserved STORR gene fusion in Papaver species that diverged 16.8 million years ago.</title>
        <authorList>
            <person name="Catania T."/>
        </authorList>
    </citation>
    <scope>NUCLEOTIDE SEQUENCE</scope>
    <source>
        <strain evidence="8">S-191538</strain>
    </source>
</reference>
<dbReference type="GO" id="GO:0022857">
    <property type="term" value="F:transmembrane transporter activity"/>
    <property type="evidence" value="ECO:0007669"/>
    <property type="project" value="InterPro"/>
</dbReference>
<dbReference type="InterPro" id="IPR020846">
    <property type="entry name" value="MFS_dom"/>
</dbReference>
<evidence type="ECO:0000313" key="9">
    <source>
        <dbReference type="Proteomes" id="UP001177140"/>
    </source>
</evidence>
<sequence length="482" mass="52830">MEDYSSSKQVLLKKEKVYHENCSGCKVEYRKDTQTGITVKIFISVWITTLGTALPISSIFPFLYFMIRDFHIAKRVEDIGYYAGCIGSAFMLGRALTAYLWGTLADRYGRKPVIIFGTVVVVIFNTLFGLSTNFWMAMSMRFLLGSLNGLLGPIRAYATEVCRPEHQAFGLSLISAAWGIGLVIGPALGGLLAQPAEKYPSLFPQGSLFATFPYFLPCLCISILSVASLVASVLLPETLHTHAGTKEGKEAYGSDEKEIMQESSTKTVLDSKESLWKNWPLISSVIVYCVFSLHDMAYSEIFSLWAVSPRKYGGLSFSTAQVGQILSFTGIGLLVFQFTLYPTIERMLGYLTVARIAAVLTILLLSCYPSIAQLSGLSLSLVLNSASILKNAFSLAIDTSFFILQNNSVPQHQRGTANGISMTALSIFKAFGPAAGGAVFSWGQLRRNASFLPGSNMIFFFLNVIEAMGLFMFFRPFLGLPG</sequence>
<dbReference type="Proteomes" id="UP001177140">
    <property type="component" value="Unassembled WGS sequence"/>
</dbReference>
<feature type="transmembrane region" description="Helical" evidence="6">
    <location>
        <begin position="457"/>
        <end position="478"/>
    </location>
</feature>
<accession>A0AA41V4P9</accession>
<dbReference type="EMBL" id="JAJJMA010116420">
    <property type="protein sequence ID" value="MCL7031832.1"/>
    <property type="molecule type" value="Genomic_DNA"/>
</dbReference>